<keyword evidence="1" id="KW-0732">Signal</keyword>
<evidence type="ECO:0000259" key="2">
    <source>
        <dbReference type="Pfam" id="PF18962"/>
    </source>
</evidence>
<dbReference type="EMBL" id="JAOYOD010000001">
    <property type="protein sequence ID" value="MCV9388576.1"/>
    <property type="molecule type" value="Genomic_DNA"/>
</dbReference>
<feature type="domain" description="Secretion system C-terminal sorting" evidence="2">
    <location>
        <begin position="449"/>
        <end position="524"/>
    </location>
</feature>
<evidence type="ECO:0000256" key="1">
    <source>
        <dbReference type="SAM" id="SignalP"/>
    </source>
</evidence>
<name>A0ABT3CYC7_9BACT</name>
<dbReference type="InterPro" id="IPR026444">
    <property type="entry name" value="Secre_tail"/>
</dbReference>
<evidence type="ECO:0000313" key="3">
    <source>
        <dbReference type="EMBL" id="MCV9388576.1"/>
    </source>
</evidence>
<dbReference type="RefSeq" id="WP_264139450.1">
    <property type="nucleotide sequence ID" value="NZ_JAOYOD010000001.1"/>
</dbReference>
<feature type="signal peptide" evidence="1">
    <location>
        <begin position="1"/>
        <end position="19"/>
    </location>
</feature>
<evidence type="ECO:0000313" key="4">
    <source>
        <dbReference type="Proteomes" id="UP001300692"/>
    </source>
</evidence>
<sequence>MRKIIVAALLYLVNYASFGQCPTSGTISSDCTTTGNLTVSGGTLTIASGVTVTITGTLSINNGGKIDAASDAIINANQLTEGYGTTNEIFGGTINIATNFTIAGGGPFNMDGTILTVAGAISIAGTNIEIHNSTIQSASLETNHNSWIITNSTFTTTGTGEFELEDATISNSTFNIGGMLDIAGGTNTASGSTFNVGQGFAVDTGVDALTMNGGGSLEITNGSTMYINGDVVNNELYIDGSDVEITGDFDNAGAEIVEVRNGGSIKVGGDYNNSGSGSTTADGGGTIIIEGDYNNAGGGSTTVNDGGFSVGGSYTGGAPTGTGSTGDCSSGGGGCCGSACSTLPVSLVGFKVERVESGIVIKWTTSSEINNDRFIVYRSGNNQVFEVIKVLIGHGNSNETQYYEVTDYPERAGMYYYRLEQVDFDGQNEIFPTKRIHFNPNKDKQKLDVYPVPLSSNQNIQLDYQESNEEVNAQIFDLSGNLKHEVEIERQGQKITYKTENLALKSGIYILRTQIGVDSFSQKIHLN</sequence>
<organism evidence="3 4">
    <name type="scientific">Reichenbachiella ulvae</name>
    <dbReference type="NCBI Taxonomy" id="2980104"/>
    <lineage>
        <taxon>Bacteria</taxon>
        <taxon>Pseudomonadati</taxon>
        <taxon>Bacteroidota</taxon>
        <taxon>Cytophagia</taxon>
        <taxon>Cytophagales</taxon>
        <taxon>Reichenbachiellaceae</taxon>
        <taxon>Reichenbachiella</taxon>
    </lineage>
</organism>
<proteinExistence type="predicted"/>
<accession>A0ABT3CYC7</accession>
<dbReference type="NCBIfam" id="TIGR04183">
    <property type="entry name" value="Por_Secre_tail"/>
    <property type="match status" value="1"/>
</dbReference>
<feature type="chain" id="PRO_5047490645" evidence="1">
    <location>
        <begin position="20"/>
        <end position="527"/>
    </location>
</feature>
<dbReference type="Pfam" id="PF18962">
    <property type="entry name" value="Por_Secre_tail"/>
    <property type="match status" value="1"/>
</dbReference>
<gene>
    <name evidence="3" type="ORF">N7U62_17960</name>
</gene>
<keyword evidence="4" id="KW-1185">Reference proteome</keyword>
<dbReference type="Proteomes" id="UP001300692">
    <property type="component" value="Unassembled WGS sequence"/>
</dbReference>
<protein>
    <submittedName>
        <fullName evidence="3">T9SS type A sorting domain-containing protein</fullName>
    </submittedName>
</protein>
<comment type="caution">
    <text evidence="3">The sequence shown here is derived from an EMBL/GenBank/DDBJ whole genome shotgun (WGS) entry which is preliminary data.</text>
</comment>
<reference evidence="3 4" key="1">
    <citation type="submission" date="2022-10" db="EMBL/GenBank/DDBJ databases">
        <title>Comparative genomics and taxonomic characterization of three novel marine species of genus Reichenbachiella exhibiting antioxidant and polysaccharide degradation activities.</title>
        <authorList>
            <person name="Muhammad N."/>
            <person name="Lee Y.-J."/>
            <person name="Ko J."/>
            <person name="Kim S.-G."/>
        </authorList>
    </citation>
    <scope>NUCLEOTIDE SEQUENCE [LARGE SCALE GENOMIC DNA]</scope>
    <source>
        <strain evidence="3 4">ABR2-5</strain>
    </source>
</reference>